<dbReference type="SUPFAM" id="SSF57667">
    <property type="entry name" value="beta-beta-alpha zinc fingers"/>
    <property type="match status" value="1"/>
</dbReference>
<organism evidence="9 10">
    <name type="scientific">Mortierella isabellina</name>
    <name type="common">Filamentous fungus</name>
    <name type="synonym">Umbelopsis isabellina</name>
    <dbReference type="NCBI Taxonomy" id="91625"/>
    <lineage>
        <taxon>Eukaryota</taxon>
        <taxon>Fungi</taxon>
        <taxon>Fungi incertae sedis</taxon>
        <taxon>Mucoromycota</taxon>
        <taxon>Mucoromycotina</taxon>
        <taxon>Umbelopsidomycetes</taxon>
        <taxon>Umbelopsidales</taxon>
        <taxon>Umbelopsidaceae</taxon>
        <taxon>Umbelopsis</taxon>
    </lineage>
</organism>
<accession>A0A8H7PHZ9</accession>
<feature type="domain" description="C2H2-type" evidence="8">
    <location>
        <begin position="36"/>
        <end position="64"/>
    </location>
</feature>
<keyword evidence="5" id="KW-0539">Nucleus</keyword>
<evidence type="ECO:0000256" key="7">
    <source>
        <dbReference type="SAM" id="MobiDB-lite"/>
    </source>
</evidence>
<dbReference type="GO" id="GO:0008270">
    <property type="term" value="F:zinc ion binding"/>
    <property type="evidence" value="ECO:0007669"/>
    <property type="project" value="UniProtKB-KW"/>
</dbReference>
<evidence type="ECO:0000256" key="6">
    <source>
        <dbReference type="PROSITE-ProRule" id="PRU00042"/>
    </source>
</evidence>
<feature type="region of interest" description="Disordered" evidence="7">
    <location>
        <begin position="273"/>
        <end position="333"/>
    </location>
</feature>
<evidence type="ECO:0000256" key="1">
    <source>
        <dbReference type="ARBA" id="ARBA00004123"/>
    </source>
</evidence>
<dbReference type="SMART" id="SM00355">
    <property type="entry name" value="ZnF_C2H2"/>
    <property type="match status" value="2"/>
</dbReference>
<dbReference type="PROSITE" id="PS50157">
    <property type="entry name" value="ZINC_FINGER_C2H2_2"/>
    <property type="match status" value="1"/>
</dbReference>
<evidence type="ECO:0000259" key="8">
    <source>
        <dbReference type="PROSITE" id="PS50157"/>
    </source>
</evidence>
<evidence type="ECO:0000256" key="5">
    <source>
        <dbReference type="ARBA" id="ARBA00023242"/>
    </source>
</evidence>
<gene>
    <name evidence="9" type="ORF">INT43_004341</name>
</gene>
<dbReference type="Proteomes" id="UP000654370">
    <property type="component" value="Unassembled WGS sequence"/>
</dbReference>
<feature type="region of interest" description="Disordered" evidence="7">
    <location>
        <begin position="128"/>
        <end position="260"/>
    </location>
</feature>
<comment type="caution">
    <text evidence="9">The sequence shown here is derived from an EMBL/GenBank/DDBJ whole genome shotgun (WGS) entry which is preliminary data.</text>
</comment>
<feature type="compositionally biased region" description="Low complexity" evidence="7">
    <location>
        <begin position="154"/>
        <end position="171"/>
    </location>
</feature>
<evidence type="ECO:0000256" key="3">
    <source>
        <dbReference type="ARBA" id="ARBA00022771"/>
    </source>
</evidence>
<feature type="compositionally biased region" description="Pro residues" evidence="7">
    <location>
        <begin position="172"/>
        <end position="207"/>
    </location>
</feature>
<dbReference type="GO" id="GO:0005634">
    <property type="term" value="C:nucleus"/>
    <property type="evidence" value="ECO:0007669"/>
    <property type="project" value="UniProtKB-SubCell"/>
</dbReference>
<protein>
    <recommendedName>
        <fullName evidence="8">C2H2-type domain-containing protein</fullName>
    </recommendedName>
</protein>
<keyword evidence="2" id="KW-0479">Metal-binding</keyword>
<evidence type="ECO:0000256" key="4">
    <source>
        <dbReference type="ARBA" id="ARBA00022833"/>
    </source>
</evidence>
<dbReference type="PROSITE" id="PS00028">
    <property type="entry name" value="ZINC_FINGER_C2H2_1"/>
    <property type="match status" value="1"/>
</dbReference>
<keyword evidence="4" id="KW-0862">Zinc</keyword>
<evidence type="ECO:0000313" key="10">
    <source>
        <dbReference type="Proteomes" id="UP000654370"/>
    </source>
</evidence>
<name>A0A8H7PHZ9_MORIS</name>
<dbReference type="PANTHER" id="PTHR23215:SF0">
    <property type="entry name" value="BUB3-INTERACTING AND GLEBS MOTIF-CONTAINING PROTEIN ZNF207"/>
    <property type="match status" value="1"/>
</dbReference>
<dbReference type="InterPro" id="IPR036236">
    <property type="entry name" value="Znf_C2H2_sf"/>
</dbReference>
<feature type="compositionally biased region" description="Pro residues" evidence="7">
    <location>
        <begin position="215"/>
        <end position="229"/>
    </location>
</feature>
<reference evidence="9" key="1">
    <citation type="submission" date="2020-12" db="EMBL/GenBank/DDBJ databases">
        <title>Metabolic potential, ecology and presence of endohyphal bacteria is reflected in genomic diversity of Mucoromycotina.</title>
        <authorList>
            <person name="Muszewska A."/>
            <person name="Okrasinska A."/>
            <person name="Steczkiewicz K."/>
            <person name="Drgas O."/>
            <person name="Orlowska M."/>
            <person name="Perlinska-Lenart U."/>
            <person name="Aleksandrzak-Piekarczyk T."/>
            <person name="Szatraj K."/>
            <person name="Zielenkiewicz U."/>
            <person name="Pilsyk S."/>
            <person name="Malc E."/>
            <person name="Mieczkowski P."/>
            <person name="Kruszewska J.S."/>
            <person name="Biernat P."/>
            <person name="Pawlowska J."/>
        </authorList>
    </citation>
    <scope>NUCLEOTIDE SEQUENCE</scope>
    <source>
        <strain evidence="9">WA0000067209</strain>
    </source>
</reference>
<evidence type="ECO:0000256" key="2">
    <source>
        <dbReference type="ARBA" id="ARBA00022723"/>
    </source>
</evidence>
<dbReference type="OrthoDB" id="1306014at2759"/>
<keyword evidence="10" id="KW-1185">Reference proteome</keyword>
<sequence>MGKKKSKKQMRPWCWYCEKDFDDDKVLVTHQRAKHFKCDVCNKKLTTAGGMAVHAMQVHKVEITKVPNALPGRETLEIEIFGMEGIPPEDLAAHEQAMSGGNPAKRFKAGGTSEYTALTPEQIQAQIAAHKAGGMQPAAASPGYPPPASPAVAPPVTSAYPPQYSQYYQQQQPPPSHYPPRPPPPMGFRPPPYGPPPPGYGGPPPQHWSPAGAAYPPPPGMSPGYPPTPNAAMSPNAPIRPPITPGYGTPPSAGAPPPASAVMSGYPGAAPYGSPAHNQPYDPNAGQTAVPVPGNYEAPLPQPSVPSVPQTIAPGGKQKPGKTQLIYSDNEISPEEYRASLDKYRFEQTVQ</sequence>
<dbReference type="EMBL" id="JAEPQZ010000013">
    <property type="protein sequence ID" value="KAG2174318.1"/>
    <property type="molecule type" value="Genomic_DNA"/>
</dbReference>
<dbReference type="InterPro" id="IPR013087">
    <property type="entry name" value="Znf_C2H2_type"/>
</dbReference>
<keyword evidence="3 6" id="KW-0863">Zinc-finger</keyword>
<dbReference type="CDD" id="cd20908">
    <property type="entry name" value="SUF4-like"/>
    <property type="match status" value="1"/>
</dbReference>
<evidence type="ECO:0000313" key="9">
    <source>
        <dbReference type="EMBL" id="KAG2174318.1"/>
    </source>
</evidence>
<dbReference type="Gene3D" id="3.30.160.60">
    <property type="entry name" value="Classic Zinc Finger"/>
    <property type="match status" value="1"/>
</dbReference>
<proteinExistence type="predicted"/>
<dbReference type="AlphaFoldDB" id="A0A8H7PHZ9"/>
<comment type="subcellular location">
    <subcellularLocation>
        <location evidence="1">Nucleus</location>
    </subcellularLocation>
</comment>
<dbReference type="PANTHER" id="PTHR23215">
    <property type="entry name" value="ZINC FINGER PROTEIN 207"/>
    <property type="match status" value="1"/>
</dbReference>
<feature type="compositionally biased region" description="Pro residues" evidence="7">
    <location>
        <begin position="143"/>
        <end position="153"/>
    </location>
</feature>